<dbReference type="AlphaFoldDB" id="A0A197ZWJ8"/>
<keyword evidence="2" id="KW-1185">Reference proteome</keyword>
<organism evidence="1 2">
    <name type="scientific">Paenibacillus oryzisoli</name>
    <dbReference type="NCBI Taxonomy" id="1850517"/>
    <lineage>
        <taxon>Bacteria</taxon>
        <taxon>Bacillati</taxon>
        <taxon>Bacillota</taxon>
        <taxon>Bacilli</taxon>
        <taxon>Bacillales</taxon>
        <taxon>Paenibacillaceae</taxon>
        <taxon>Paenibacillus</taxon>
    </lineage>
</organism>
<protein>
    <recommendedName>
        <fullName evidence="3">Rhodanese domain-containing protein</fullName>
    </recommendedName>
</protein>
<evidence type="ECO:0000313" key="2">
    <source>
        <dbReference type="Proteomes" id="UP000078454"/>
    </source>
</evidence>
<dbReference type="EMBL" id="LYPB01000094">
    <property type="protein sequence ID" value="OAS13380.1"/>
    <property type="molecule type" value="Genomic_DNA"/>
</dbReference>
<gene>
    <name evidence="1" type="ORF">A8708_16130</name>
</gene>
<dbReference type="Proteomes" id="UP000078454">
    <property type="component" value="Unassembled WGS sequence"/>
</dbReference>
<sequence>MNQLQGMDAAQLARRVLNQAPTFILDVRNETDYADWKIEGRQLWRTVLKRSRKRAETLVKL</sequence>
<comment type="caution">
    <text evidence="1">The sequence shown here is derived from an EMBL/GenBank/DDBJ whole genome shotgun (WGS) entry which is preliminary data.</text>
</comment>
<name>A0A197ZWJ8_9BACL</name>
<dbReference type="STRING" id="1850517.A8708_16130"/>
<evidence type="ECO:0000313" key="1">
    <source>
        <dbReference type="EMBL" id="OAS13380.1"/>
    </source>
</evidence>
<dbReference type="RefSeq" id="WP_068671318.1">
    <property type="nucleotide sequence ID" value="NZ_LYPB01000094.1"/>
</dbReference>
<dbReference type="InterPro" id="IPR036873">
    <property type="entry name" value="Rhodanese-like_dom_sf"/>
</dbReference>
<accession>A0A197ZWJ8</accession>
<dbReference type="SUPFAM" id="SSF52821">
    <property type="entry name" value="Rhodanese/Cell cycle control phosphatase"/>
    <property type="match status" value="1"/>
</dbReference>
<proteinExistence type="predicted"/>
<evidence type="ECO:0008006" key="3">
    <source>
        <dbReference type="Google" id="ProtNLM"/>
    </source>
</evidence>
<reference evidence="1 2" key="1">
    <citation type="submission" date="2016-05" db="EMBL/GenBank/DDBJ databases">
        <title>Paenibacillus sp. 1ZS3-15 nov., isolated from the rhizosphere soil.</title>
        <authorList>
            <person name="Zhang X.X."/>
            <person name="Zhang J."/>
        </authorList>
    </citation>
    <scope>NUCLEOTIDE SEQUENCE [LARGE SCALE GENOMIC DNA]</scope>
    <source>
        <strain evidence="1 2">1ZS3-15</strain>
    </source>
</reference>